<evidence type="ECO:0000256" key="1">
    <source>
        <dbReference type="SAM" id="MobiDB-lite"/>
    </source>
</evidence>
<organism evidence="4 5">
    <name type="scientific">Novosphingobium bradum</name>
    <dbReference type="NCBI Taxonomy" id="1737444"/>
    <lineage>
        <taxon>Bacteria</taxon>
        <taxon>Pseudomonadati</taxon>
        <taxon>Pseudomonadota</taxon>
        <taxon>Alphaproteobacteria</taxon>
        <taxon>Sphingomonadales</taxon>
        <taxon>Sphingomonadaceae</taxon>
        <taxon>Novosphingobium</taxon>
    </lineage>
</organism>
<evidence type="ECO:0000313" key="5">
    <source>
        <dbReference type="Proteomes" id="UP001595604"/>
    </source>
</evidence>
<dbReference type="InterPro" id="IPR023346">
    <property type="entry name" value="Lysozyme-like_dom_sf"/>
</dbReference>
<dbReference type="Gene3D" id="1.10.8.350">
    <property type="entry name" value="Bacterial muramidase"/>
    <property type="match status" value="1"/>
</dbReference>
<dbReference type="Gene3D" id="1.10.530.10">
    <property type="match status" value="1"/>
</dbReference>
<gene>
    <name evidence="4" type="ORF">ACFOD9_09420</name>
</gene>
<reference evidence="5" key="1">
    <citation type="journal article" date="2019" name="Int. J. Syst. Evol. Microbiol.">
        <title>The Global Catalogue of Microorganisms (GCM) 10K type strain sequencing project: providing services to taxonomists for standard genome sequencing and annotation.</title>
        <authorList>
            <consortium name="The Broad Institute Genomics Platform"/>
            <consortium name="The Broad Institute Genome Sequencing Center for Infectious Disease"/>
            <person name="Wu L."/>
            <person name="Ma J."/>
        </authorList>
    </citation>
    <scope>NUCLEOTIDE SEQUENCE [LARGE SCALE GENOMIC DNA]</scope>
    <source>
        <strain evidence="5">KCTC 42984</strain>
    </source>
</reference>
<feature type="chain" id="PRO_5045376763" evidence="2">
    <location>
        <begin position="28"/>
        <end position="364"/>
    </location>
</feature>
<feature type="domain" description="Transglycosylase SLT" evidence="3">
    <location>
        <begin position="53"/>
        <end position="360"/>
    </location>
</feature>
<dbReference type="SUPFAM" id="SSF53955">
    <property type="entry name" value="Lysozyme-like"/>
    <property type="match status" value="1"/>
</dbReference>
<comment type="caution">
    <text evidence="4">The sequence shown here is derived from an EMBL/GenBank/DDBJ whole genome shotgun (WGS) entry which is preliminary data.</text>
</comment>
<sequence>MQSSFRFVRLLGASLASLVLVAGPSQGQVERDPGVPGPAAPAETAAPGEEAGFQGYLQLLAARARGDGVRESTIAAMTAGLTFNPRVIALDRSQPGSSATSSAAPAFAPYRRTHVDAARIAGGRQMRAAVADLAPGIEARFGVPVPILLAIWGHETNYGRYTGDFDLARSLATLAYEGRRRELFADEFVAVLKMADQGTPRERLKGSWAGAFGNPQFLPSMYLRLAVDGDGDGDRDIWHSRADTLASIANYFRDAGWRAGQPWGVPALVPAGFARGAVTSRLTAPDCPRVHARHARWLTVAEWRARGVQTLAPIGDTVMATLLEPDGPGQTAYLLTGNYRVILEYNCSNYYALSVGLLADEIAR</sequence>
<evidence type="ECO:0000313" key="4">
    <source>
        <dbReference type="EMBL" id="MFC3174471.1"/>
    </source>
</evidence>
<evidence type="ECO:0000256" key="2">
    <source>
        <dbReference type="SAM" id="SignalP"/>
    </source>
</evidence>
<feature type="signal peptide" evidence="2">
    <location>
        <begin position="1"/>
        <end position="27"/>
    </location>
</feature>
<keyword evidence="5" id="KW-1185">Reference proteome</keyword>
<proteinExistence type="predicted"/>
<dbReference type="PANTHER" id="PTHR30163:SF8">
    <property type="entry name" value="LYTIC MUREIN TRANSGLYCOSYLASE"/>
    <property type="match status" value="1"/>
</dbReference>
<dbReference type="Pfam" id="PF13406">
    <property type="entry name" value="SLT_2"/>
    <property type="match status" value="1"/>
</dbReference>
<protein>
    <submittedName>
        <fullName evidence="4">Lytic transglycosylase domain-containing protein</fullName>
    </submittedName>
</protein>
<dbReference type="Proteomes" id="UP001595604">
    <property type="component" value="Unassembled WGS sequence"/>
</dbReference>
<keyword evidence="2" id="KW-0732">Signal</keyword>
<dbReference type="PANTHER" id="PTHR30163">
    <property type="entry name" value="MEMBRANE-BOUND LYTIC MUREIN TRANSGLYCOSYLASE B"/>
    <property type="match status" value="1"/>
</dbReference>
<dbReference type="InterPro" id="IPR043426">
    <property type="entry name" value="MltB-like"/>
</dbReference>
<dbReference type="RefSeq" id="WP_379509826.1">
    <property type="nucleotide sequence ID" value="NZ_JBHRTQ010000007.1"/>
</dbReference>
<dbReference type="InterPro" id="IPR031304">
    <property type="entry name" value="SLT_2"/>
</dbReference>
<dbReference type="InterPro" id="IPR011970">
    <property type="entry name" value="MltB_2"/>
</dbReference>
<dbReference type="EMBL" id="JBHRTQ010000007">
    <property type="protein sequence ID" value="MFC3174471.1"/>
    <property type="molecule type" value="Genomic_DNA"/>
</dbReference>
<dbReference type="NCBIfam" id="TIGR02283">
    <property type="entry name" value="MltB_2"/>
    <property type="match status" value="1"/>
</dbReference>
<evidence type="ECO:0000259" key="3">
    <source>
        <dbReference type="Pfam" id="PF13406"/>
    </source>
</evidence>
<feature type="region of interest" description="Disordered" evidence="1">
    <location>
        <begin position="27"/>
        <end position="47"/>
    </location>
</feature>
<name>A0ABV7IUI1_9SPHN</name>
<accession>A0ABV7IUI1</accession>